<organism evidence="3 4">
    <name type="scientific">Filimonas lacunae</name>
    <dbReference type="NCBI Taxonomy" id="477680"/>
    <lineage>
        <taxon>Bacteria</taxon>
        <taxon>Pseudomonadati</taxon>
        <taxon>Bacteroidota</taxon>
        <taxon>Chitinophagia</taxon>
        <taxon>Chitinophagales</taxon>
        <taxon>Chitinophagaceae</taxon>
        <taxon>Filimonas</taxon>
    </lineage>
</organism>
<dbReference type="SUPFAM" id="SSF52499">
    <property type="entry name" value="Isochorismatase-like hydrolases"/>
    <property type="match status" value="1"/>
</dbReference>
<gene>
    <name evidence="3" type="ORF">SAMN05421788_113103</name>
</gene>
<sequence>MAVYVKKEVIVPDRNLWNGKIFLMNNTNSALLVMDMQTAVLGRVTDYNNLIKGVQKAISVARLRNIPVLYITVGFRPGMPEVSTQNKVFGASKARAIQGDMGELMKIDQQIAPLENDIIITKKRMSAFTGSDLEVVLRSLGVSHLILSGVATSGVVLSTSREAADKDYLITVLSDACADYDDALHSVLVEKVLPMQAEVITVAHWEES</sequence>
<keyword evidence="1" id="KW-0378">Hydrolase</keyword>
<keyword evidence="4" id="KW-1185">Reference proteome</keyword>
<dbReference type="STRING" id="477680.SAMN05421788_113103"/>
<reference evidence="4" key="1">
    <citation type="submission" date="2017-01" db="EMBL/GenBank/DDBJ databases">
        <authorList>
            <person name="Varghese N."/>
            <person name="Submissions S."/>
        </authorList>
    </citation>
    <scope>NUCLEOTIDE SEQUENCE [LARGE SCALE GENOMIC DNA]</scope>
    <source>
        <strain evidence="4">DSM 21054</strain>
    </source>
</reference>
<dbReference type="Gene3D" id="3.40.50.850">
    <property type="entry name" value="Isochorismatase-like"/>
    <property type="match status" value="1"/>
</dbReference>
<dbReference type="AlphaFoldDB" id="A0A173MBP1"/>
<protein>
    <submittedName>
        <fullName evidence="3">Nicotinamidase-related amidase</fullName>
    </submittedName>
</protein>
<evidence type="ECO:0000259" key="2">
    <source>
        <dbReference type="Pfam" id="PF00857"/>
    </source>
</evidence>
<dbReference type="Proteomes" id="UP000186917">
    <property type="component" value="Unassembled WGS sequence"/>
</dbReference>
<accession>A0A173MBP1</accession>
<dbReference type="InterPro" id="IPR036380">
    <property type="entry name" value="Isochorismatase-like_sf"/>
</dbReference>
<name>A0A173MBP1_9BACT</name>
<dbReference type="PANTHER" id="PTHR43540">
    <property type="entry name" value="PEROXYUREIDOACRYLATE/UREIDOACRYLATE AMIDOHYDROLASE-RELATED"/>
    <property type="match status" value="1"/>
</dbReference>
<dbReference type="InterPro" id="IPR000868">
    <property type="entry name" value="Isochorismatase-like_dom"/>
</dbReference>
<dbReference type="PANTHER" id="PTHR43540:SF7">
    <property type="entry name" value="ISOCHORISMATASE FAMILY PROTEIN YECD"/>
    <property type="match status" value="1"/>
</dbReference>
<dbReference type="Pfam" id="PF00857">
    <property type="entry name" value="Isochorismatase"/>
    <property type="match status" value="1"/>
</dbReference>
<proteinExistence type="predicted"/>
<feature type="domain" description="Isochorismatase-like" evidence="2">
    <location>
        <begin position="29"/>
        <end position="203"/>
    </location>
</feature>
<dbReference type="InterPro" id="IPR050272">
    <property type="entry name" value="Isochorismatase-like_hydrls"/>
</dbReference>
<evidence type="ECO:0000313" key="4">
    <source>
        <dbReference type="Proteomes" id="UP000186917"/>
    </source>
</evidence>
<dbReference type="KEGG" id="fln:FLA_0943"/>
<dbReference type="EMBL" id="FTOR01000013">
    <property type="protein sequence ID" value="SIT33750.1"/>
    <property type="molecule type" value="Genomic_DNA"/>
</dbReference>
<dbReference type="CDD" id="cd00431">
    <property type="entry name" value="cysteine_hydrolases"/>
    <property type="match status" value="1"/>
</dbReference>
<evidence type="ECO:0000256" key="1">
    <source>
        <dbReference type="ARBA" id="ARBA00022801"/>
    </source>
</evidence>
<dbReference type="GO" id="GO:0016787">
    <property type="term" value="F:hydrolase activity"/>
    <property type="evidence" value="ECO:0007669"/>
    <property type="project" value="UniProtKB-KW"/>
</dbReference>
<evidence type="ECO:0000313" key="3">
    <source>
        <dbReference type="EMBL" id="SIT33750.1"/>
    </source>
</evidence>